<dbReference type="OrthoDB" id="9907178at2759"/>
<evidence type="ECO:0008006" key="3">
    <source>
        <dbReference type="Google" id="ProtNLM"/>
    </source>
</evidence>
<dbReference type="Proteomes" id="UP000228934">
    <property type="component" value="Unassembled WGS sequence"/>
</dbReference>
<protein>
    <recommendedName>
        <fullName evidence="3">UPAR/Ly6 domain-containing protein</fullName>
    </recommendedName>
</protein>
<sequence>MGCFNVASDSCQEYKSVKCRGSEQQCFTYSNKHLGGADSIAMAGCATQTACGLDLGNDAIKTQCYGGCSNNHSSQITSSLSFAAFLMVIYLG</sequence>
<name>A0A2G9R7K9_AQUCT</name>
<accession>A0A2G9R7K9</accession>
<reference evidence="2" key="1">
    <citation type="journal article" date="2017" name="Nat. Commun.">
        <title>The North American bullfrog draft genome provides insight into hormonal regulation of long noncoding RNA.</title>
        <authorList>
            <person name="Hammond S.A."/>
            <person name="Warren R.L."/>
            <person name="Vandervalk B.P."/>
            <person name="Kucuk E."/>
            <person name="Khan H."/>
            <person name="Gibb E.A."/>
            <person name="Pandoh P."/>
            <person name="Kirk H."/>
            <person name="Zhao Y."/>
            <person name="Jones M."/>
            <person name="Mungall A.J."/>
            <person name="Coope R."/>
            <person name="Pleasance S."/>
            <person name="Moore R.A."/>
            <person name="Holt R.A."/>
            <person name="Round J.M."/>
            <person name="Ohora S."/>
            <person name="Walle B.V."/>
            <person name="Veldhoen N."/>
            <person name="Helbing C.C."/>
            <person name="Birol I."/>
        </authorList>
    </citation>
    <scope>NUCLEOTIDE SEQUENCE [LARGE SCALE GENOMIC DNA]</scope>
</reference>
<proteinExistence type="predicted"/>
<dbReference type="AlphaFoldDB" id="A0A2G9R7K9"/>
<evidence type="ECO:0000313" key="1">
    <source>
        <dbReference type="EMBL" id="PIO23862.1"/>
    </source>
</evidence>
<evidence type="ECO:0000313" key="2">
    <source>
        <dbReference type="Proteomes" id="UP000228934"/>
    </source>
</evidence>
<dbReference type="Gene3D" id="2.10.60.10">
    <property type="entry name" value="CD59"/>
    <property type="match status" value="1"/>
</dbReference>
<keyword evidence="2" id="KW-1185">Reference proteome</keyword>
<gene>
    <name evidence="1" type="ORF">AB205_0044150</name>
</gene>
<dbReference type="SUPFAM" id="SSF57302">
    <property type="entry name" value="Snake toxin-like"/>
    <property type="match status" value="1"/>
</dbReference>
<organism evidence="1 2">
    <name type="scientific">Aquarana catesbeiana</name>
    <name type="common">American bullfrog</name>
    <name type="synonym">Rana catesbeiana</name>
    <dbReference type="NCBI Taxonomy" id="8400"/>
    <lineage>
        <taxon>Eukaryota</taxon>
        <taxon>Metazoa</taxon>
        <taxon>Chordata</taxon>
        <taxon>Craniata</taxon>
        <taxon>Vertebrata</taxon>
        <taxon>Euteleostomi</taxon>
        <taxon>Amphibia</taxon>
        <taxon>Batrachia</taxon>
        <taxon>Anura</taxon>
        <taxon>Neobatrachia</taxon>
        <taxon>Ranoidea</taxon>
        <taxon>Ranidae</taxon>
        <taxon>Aquarana</taxon>
    </lineage>
</organism>
<dbReference type="InterPro" id="IPR045860">
    <property type="entry name" value="Snake_toxin-like_sf"/>
</dbReference>
<dbReference type="EMBL" id="KV957395">
    <property type="protein sequence ID" value="PIO23862.1"/>
    <property type="molecule type" value="Genomic_DNA"/>
</dbReference>